<organism evidence="2 3">
    <name type="scientific">Arcicella aquatica</name>
    <dbReference type="NCBI Taxonomy" id="217141"/>
    <lineage>
        <taxon>Bacteria</taxon>
        <taxon>Pseudomonadati</taxon>
        <taxon>Bacteroidota</taxon>
        <taxon>Cytophagia</taxon>
        <taxon>Cytophagales</taxon>
        <taxon>Flectobacillaceae</taxon>
        <taxon>Arcicella</taxon>
    </lineage>
</organism>
<accession>A0ABU5QSC7</accession>
<proteinExistence type="predicted"/>
<dbReference type="Pfam" id="PF16872">
    <property type="entry name" value="putAbiC"/>
    <property type="match status" value="1"/>
</dbReference>
<evidence type="ECO:0000256" key="1">
    <source>
        <dbReference type="SAM" id="Phobius"/>
    </source>
</evidence>
<gene>
    <name evidence="2" type="ORF">VB264_19490</name>
</gene>
<feature type="transmembrane region" description="Helical" evidence="1">
    <location>
        <begin position="61"/>
        <end position="83"/>
    </location>
</feature>
<dbReference type="RefSeq" id="WP_323252097.1">
    <property type="nucleotide sequence ID" value="NZ_JAYFUL010000042.1"/>
</dbReference>
<sequence length="362" mass="43232">MDTKEKSNYTKFIDGESPNFAIWILGISGIIILGILPFLLTRKSFCEKLDFSKTGDIGDTIGGITAPFIGLIGVLLTFLAFWIQFKANKQQTRQFEQQDISYKRERFETKFYDLLKLHRENINEFNIQDNVLGRKCFIYMYSELRFCYCLLFKLYESNYKSGKTKQEMNKEQIFNIAYLTFFFGIGNFSNKAYNELMKYFDDDLINEFHNLLKGWQKAYNKKQKLVIHHENNGICELRIKYQPFEGHVSRLGHYFRHLFQTIKFVIEQDDKIISNKYEYIKTLRAQLSTHEQLLIYYNSLTILGKPWNDKNILKDYKFIKNIPLPYADFYKLPKEVFGEVAQEEERFFEWDEIMERLIKIKG</sequence>
<dbReference type="EMBL" id="JAYFUL010000042">
    <property type="protein sequence ID" value="MEA5259991.1"/>
    <property type="molecule type" value="Genomic_DNA"/>
</dbReference>
<keyword evidence="1" id="KW-0472">Membrane</keyword>
<keyword evidence="3" id="KW-1185">Reference proteome</keyword>
<name>A0ABU5QSC7_9BACT</name>
<protein>
    <submittedName>
        <fullName evidence="2">Phage abortive infection protein</fullName>
    </submittedName>
</protein>
<comment type="caution">
    <text evidence="2">The sequence shown here is derived from an EMBL/GenBank/DDBJ whole genome shotgun (WGS) entry which is preliminary data.</text>
</comment>
<dbReference type="InterPro" id="IPR031709">
    <property type="entry name" value="PutAbiC"/>
</dbReference>
<evidence type="ECO:0000313" key="2">
    <source>
        <dbReference type="EMBL" id="MEA5259991.1"/>
    </source>
</evidence>
<feature type="transmembrane region" description="Helical" evidence="1">
    <location>
        <begin position="20"/>
        <end position="40"/>
    </location>
</feature>
<keyword evidence="1" id="KW-0812">Transmembrane</keyword>
<reference evidence="2 3" key="1">
    <citation type="submission" date="2023-12" db="EMBL/GenBank/DDBJ databases">
        <title>Novel species of the genus Arcicella isolated from rivers.</title>
        <authorList>
            <person name="Lu H."/>
        </authorList>
    </citation>
    <scope>NUCLEOTIDE SEQUENCE [LARGE SCALE GENOMIC DNA]</scope>
    <source>
        <strain evidence="2 3">LMG 21963</strain>
    </source>
</reference>
<evidence type="ECO:0000313" key="3">
    <source>
        <dbReference type="Proteomes" id="UP001304671"/>
    </source>
</evidence>
<dbReference type="Proteomes" id="UP001304671">
    <property type="component" value="Unassembled WGS sequence"/>
</dbReference>
<keyword evidence="1" id="KW-1133">Transmembrane helix</keyword>